<name>A0A1F8ED16_9BACT</name>
<accession>A0A1F8ED16</accession>
<feature type="chain" id="PRO_5009535300" description="Outer membrane protein beta-barrel domain-containing protein" evidence="1">
    <location>
        <begin position="20"/>
        <end position="79"/>
    </location>
</feature>
<evidence type="ECO:0000256" key="1">
    <source>
        <dbReference type="SAM" id="SignalP"/>
    </source>
</evidence>
<evidence type="ECO:0000313" key="2">
    <source>
        <dbReference type="EMBL" id="OGM98756.1"/>
    </source>
</evidence>
<comment type="caution">
    <text evidence="2">The sequence shown here is derived from an EMBL/GenBank/DDBJ whole genome shotgun (WGS) entry which is preliminary data.</text>
</comment>
<sequence>MKVFIFVLSFLLTTIPAKAQGTKKGEISAGAGIGGSAHMGESGLTPVFKSDFSFGKKLRFENDFEFSVMDKYTKAGWFF</sequence>
<feature type="signal peptide" evidence="1">
    <location>
        <begin position="1"/>
        <end position="19"/>
    </location>
</feature>
<protein>
    <recommendedName>
        <fullName evidence="4">Outer membrane protein beta-barrel domain-containing protein</fullName>
    </recommendedName>
</protein>
<reference evidence="2 3" key="1">
    <citation type="journal article" date="2016" name="Nat. Commun.">
        <title>Thousands of microbial genomes shed light on interconnected biogeochemical processes in an aquifer system.</title>
        <authorList>
            <person name="Anantharaman K."/>
            <person name="Brown C.T."/>
            <person name="Hug L.A."/>
            <person name="Sharon I."/>
            <person name="Castelle C.J."/>
            <person name="Probst A.J."/>
            <person name="Thomas B.C."/>
            <person name="Singh A."/>
            <person name="Wilkins M.J."/>
            <person name="Karaoz U."/>
            <person name="Brodie E.L."/>
            <person name="Williams K.H."/>
            <person name="Hubbard S.S."/>
            <person name="Banfield J.F."/>
        </authorList>
    </citation>
    <scope>NUCLEOTIDE SEQUENCE [LARGE SCALE GENOMIC DNA]</scope>
</reference>
<organism evidence="2 3">
    <name type="scientific">Candidatus Yanofskybacteria bacterium RIFCSPHIGHO2_01_FULL_41_26</name>
    <dbReference type="NCBI Taxonomy" id="1802661"/>
    <lineage>
        <taxon>Bacteria</taxon>
        <taxon>Candidatus Yanofskyibacteriota</taxon>
    </lineage>
</organism>
<gene>
    <name evidence="2" type="ORF">A2649_04310</name>
</gene>
<dbReference type="AlphaFoldDB" id="A0A1F8ED16"/>
<dbReference type="Proteomes" id="UP000176893">
    <property type="component" value="Unassembled WGS sequence"/>
</dbReference>
<evidence type="ECO:0000313" key="3">
    <source>
        <dbReference type="Proteomes" id="UP000176893"/>
    </source>
</evidence>
<dbReference type="EMBL" id="MGJB01000009">
    <property type="protein sequence ID" value="OGM98756.1"/>
    <property type="molecule type" value="Genomic_DNA"/>
</dbReference>
<keyword evidence="1" id="KW-0732">Signal</keyword>
<proteinExistence type="predicted"/>
<dbReference type="STRING" id="1802661.A2649_04310"/>
<evidence type="ECO:0008006" key="4">
    <source>
        <dbReference type="Google" id="ProtNLM"/>
    </source>
</evidence>